<dbReference type="SMART" id="SM01003">
    <property type="entry name" value="AlaDh_PNT_N"/>
    <property type="match status" value="1"/>
</dbReference>
<gene>
    <name evidence="7" type="ORF">METZ01_LOCUS61575</name>
</gene>
<dbReference type="InterPro" id="IPR007698">
    <property type="entry name" value="AlaDH/PNT_NAD(H)-bd"/>
</dbReference>
<dbReference type="InterPro" id="IPR008141">
    <property type="entry name" value="Ala_DH"/>
</dbReference>
<dbReference type="NCBIfam" id="TIGR00518">
    <property type="entry name" value="alaDH"/>
    <property type="match status" value="1"/>
</dbReference>
<dbReference type="PIRSF" id="PIRSF000183">
    <property type="entry name" value="Alanine_dh"/>
    <property type="match status" value="1"/>
</dbReference>
<dbReference type="SUPFAM" id="SSF52283">
    <property type="entry name" value="Formate/glycerate dehydrogenase catalytic domain-like"/>
    <property type="match status" value="1"/>
</dbReference>
<dbReference type="Pfam" id="PF01262">
    <property type="entry name" value="AlaDh_PNT_C"/>
    <property type="match status" value="1"/>
</dbReference>
<dbReference type="EMBL" id="UINC01003721">
    <property type="protein sequence ID" value="SVA08721.1"/>
    <property type="molecule type" value="Genomic_DNA"/>
</dbReference>
<dbReference type="InterPro" id="IPR008143">
    <property type="entry name" value="Ala_DH/PNT_CS2"/>
</dbReference>
<dbReference type="GO" id="GO:0000286">
    <property type="term" value="F:alanine dehydrogenase activity"/>
    <property type="evidence" value="ECO:0007669"/>
    <property type="project" value="UniProtKB-EC"/>
</dbReference>
<dbReference type="SUPFAM" id="SSF51735">
    <property type="entry name" value="NAD(P)-binding Rossmann-fold domains"/>
    <property type="match status" value="1"/>
</dbReference>
<evidence type="ECO:0000259" key="5">
    <source>
        <dbReference type="SMART" id="SM01002"/>
    </source>
</evidence>
<protein>
    <recommendedName>
        <fullName evidence="2">alanine dehydrogenase</fullName>
        <ecNumber evidence="2">1.4.1.1</ecNumber>
    </recommendedName>
</protein>
<evidence type="ECO:0000256" key="1">
    <source>
        <dbReference type="ARBA" id="ARBA00005689"/>
    </source>
</evidence>
<dbReference type="CDD" id="cd05305">
    <property type="entry name" value="L-AlaDH"/>
    <property type="match status" value="1"/>
</dbReference>
<organism evidence="7">
    <name type="scientific">marine metagenome</name>
    <dbReference type="NCBI Taxonomy" id="408172"/>
    <lineage>
        <taxon>unclassified sequences</taxon>
        <taxon>metagenomes</taxon>
        <taxon>ecological metagenomes</taxon>
    </lineage>
</organism>
<feature type="domain" description="Alanine dehydrogenase/pyridine nucleotide transhydrogenase N-terminal" evidence="6">
    <location>
        <begin position="4"/>
        <end position="137"/>
    </location>
</feature>
<dbReference type="Pfam" id="PF05222">
    <property type="entry name" value="AlaDh_PNT_N"/>
    <property type="match status" value="1"/>
</dbReference>
<dbReference type="InterPro" id="IPR007886">
    <property type="entry name" value="AlaDH/PNT_N"/>
</dbReference>
<keyword evidence="3" id="KW-0560">Oxidoreductase</keyword>
<dbReference type="Gene3D" id="3.40.50.720">
    <property type="entry name" value="NAD(P)-binding Rossmann-like Domain"/>
    <property type="match status" value="2"/>
</dbReference>
<dbReference type="PANTHER" id="PTHR42795:SF1">
    <property type="entry name" value="ALANINE DEHYDROGENASE"/>
    <property type="match status" value="1"/>
</dbReference>
<name>A0A381SZJ2_9ZZZZ</name>
<comment type="similarity">
    <text evidence="1">Belongs to the AlaDH/PNT family.</text>
</comment>
<evidence type="ECO:0000256" key="2">
    <source>
        <dbReference type="ARBA" id="ARBA00012897"/>
    </source>
</evidence>
<proteinExistence type="inferred from homology"/>
<dbReference type="PROSITE" id="PS00837">
    <property type="entry name" value="ALADH_PNT_2"/>
    <property type="match status" value="1"/>
</dbReference>
<dbReference type="GO" id="GO:0042853">
    <property type="term" value="P:L-alanine catabolic process"/>
    <property type="evidence" value="ECO:0007669"/>
    <property type="project" value="InterPro"/>
</dbReference>
<dbReference type="GO" id="GO:0005886">
    <property type="term" value="C:plasma membrane"/>
    <property type="evidence" value="ECO:0007669"/>
    <property type="project" value="TreeGrafter"/>
</dbReference>
<dbReference type="PANTHER" id="PTHR42795">
    <property type="entry name" value="ALANINE DEHYDROGENASE"/>
    <property type="match status" value="1"/>
</dbReference>
<reference evidence="7" key="1">
    <citation type="submission" date="2018-05" db="EMBL/GenBank/DDBJ databases">
        <authorList>
            <person name="Lanie J.A."/>
            <person name="Ng W.-L."/>
            <person name="Kazmierczak K.M."/>
            <person name="Andrzejewski T.M."/>
            <person name="Davidsen T.M."/>
            <person name="Wayne K.J."/>
            <person name="Tettelin H."/>
            <person name="Glass J.I."/>
            <person name="Rusch D."/>
            <person name="Podicherti R."/>
            <person name="Tsui H.-C.T."/>
            <person name="Winkler M.E."/>
        </authorList>
    </citation>
    <scope>NUCLEOTIDE SEQUENCE</scope>
</reference>
<dbReference type="AlphaFoldDB" id="A0A381SZJ2"/>
<accession>A0A381SZJ2</accession>
<evidence type="ECO:0000313" key="7">
    <source>
        <dbReference type="EMBL" id="SVA08721.1"/>
    </source>
</evidence>
<keyword evidence="4" id="KW-0520">NAD</keyword>
<evidence type="ECO:0000256" key="4">
    <source>
        <dbReference type="ARBA" id="ARBA00023027"/>
    </source>
</evidence>
<feature type="domain" description="Alanine dehydrogenase/pyridine nucleotide transhydrogenase NAD(H)-binding" evidence="5">
    <location>
        <begin position="149"/>
        <end position="297"/>
    </location>
</feature>
<dbReference type="InterPro" id="IPR036291">
    <property type="entry name" value="NAD(P)-bd_dom_sf"/>
</dbReference>
<dbReference type="EC" id="1.4.1.1" evidence="2"/>
<dbReference type="FunFam" id="3.40.50.720:FF:000049">
    <property type="entry name" value="Alanine dehydrogenase"/>
    <property type="match status" value="1"/>
</dbReference>
<evidence type="ECO:0000256" key="3">
    <source>
        <dbReference type="ARBA" id="ARBA00023002"/>
    </source>
</evidence>
<sequence>MTIGIPKEIKNSEFRVGMTPSGVNSFVRNGHTVYVEKGAGLGSGFSDDLYLSVGAEICNSIEEVYSKSEMIIKVKEPLKQEYSLIKKDQIIYTFFHFASSKELTEAMIKSDAICIAYETVQNDDYTLPLLTPMSEVAGRMATQQGAKFLEKPQSGHGILLGGVPGVKPANVIVLGGGVVGTQAAKMAAGLGANVTIFDISLDRLRKLDDIMPKNVNTQFSNTYNILKSIKNAHLIIGAVLIPGAKAPNLITKKMLKHLNKGTVLVDVAVDQGGCFETTHPTTHKDPTYIIDDVLHYSVANIPGAVPVTSTEALTNATISRGLSIANKGWKNACNDDKSLRLGLNIINGKIVYKAVADAFNLDYTDLNEII</sequence>
<dbReference type="SMART" id="SM01002">
    <property type="entry name" value="AlaDh_PNT_C"/>
    <property type="match status" value="1"/>
</dbReference>
<evidence type="ECO:0000259" key="6">
    <source>
        <dbReference type="SMART" id="SM01003"/>
    </source>
</evidence>